<dbReference type="Gene3D" id="1.10.510.10">
    <property type="entry name" value="Transferase(Phosphotransferase) domain 1"/>
    <property type="match status" value="1"/>
</dbReference>
<dbReference type="PANTHER" id="PTHR47976:SF30">
    <property type="entry name" value="RECEPTOR-LIKE SERINE_THREONINE-PROTEIN KINASE"/>
    <property type="match status" value="1"/>
</dbReference>
<keyword evidence="2" id="KW-0472">Membrane</keyword>
<accession>A0A1R3GSD4</accession>
<keyword evidence="2" id="KW-0812">Transmembrane</keyword>
<evidence type="ECO:0000256" key="1">
    <source>
        <dbReference type="ARBA" id="ARBA00022729"/>
    </source>
</evidence>
<evidence type="ECO:0000313" key="4">
    <source>
        <dbReference type="Proteomes" id="UP000187203"/>
    </source>
</evidence>
<dbReference type="AlphaFoldDB" id="A0A1R3GSD4"/>
<protein>
    <submittedName>
        <fullName evidence="3">Concanavalin A-like lectin/glucanase, subgroup</fullName>
    </submittedName>
</protein>
<organism evidence="3 4">
    <name type="scientific">Corchorus olitorius</name>
    <dbReference type="NCBI Taxonomy" id="93759"/>
    <lineage>
        <taxon>Eukaryota</taxon>
        <taxon>Viridiplantae</taxon>
        <taxon>Streptophyta</taxon>
        <taxon>Embryophyta</taxon>
        <taxon>Tracheophyta</taxon>
        <taxon>Spermatophyta</taxon>
        <taxon>Magnoliopsida</taxon>
        <taxon>eudicotyledons</taxon>
        <taxon>Gunneridae</taxon>
        <taxon>Pentapetalae</taxon>
        <taxon>rosids</taxon>
        <taxon>malvids</taxon>
        <taxon>Malvales</taxon>
        <taxon>Malvaceae</taxon>
        <taxon>Grewioideae</taxon>
        <taxon>Apeibeae</taxon>
        <taxon>Corchorus</taxon>
    </lineage>
</organism>
<dbReference type="OrthoDB" id="4062651at2759"/>
<dbReference type="PANTHER" id="PTHR47976">
    <property type="entry name" value="G-TYPE LECTIN S-RECEPTOR-LIKE SERINE/THREONINE-PROTEIN KINASE SD2-5"/>
    <property type="match status" value="1"/>
</dbReference>
<keyword evidence="2" id="KW-1133">Transmembrane helix</keyword>
<sequence>MACVRIRGLVVVLNLEKTLEKNPSSVSAMMSPKKRIAVIMGSTLGSIFGLLLLCTTIYVLVKKYSKKVEEDYLDHILSGLPTRFSYEELKVITQNFNIKLGEGGYGSQPEEDMHLVSVFKRKAEEGQLEDLVDKLSDEMQSNASEVVETMKVAACCLQSEIKRRPSMSTLVKVLDDSMNIEDCLSFDFSNLPDPEVVATDSLTLASSLSGPR</sequence>
<keyword evidence="1" id="KW-0732">Signal</keyword>
<evidence type="ECO:0000256" key="2">
    <source>
        <dbReference type="SAM" id="Phobius"/>
    </source>
</evidence>
<proteinExistence type="predicted"/>
<comment type="caution">
    <text evidence="3">The sequence shown here is derived from an EMBL/GenBank/DDBJ whole genome shotgun (WGS) entry which is preliminary data.</text>
</comment>
<reference evidence="4" key="1">
    <citation type="submission" date="2013-09" db="EMBL/GenBank/DDBJ databases">
        <title>Corchorus olitorius genome sequencing.</title>
        <authorList>
            <person name="Alam M."/>
            <person name="Haque M.S."/>
            <person name="Islam M.S."/>
            <person name="Emdad E.M."/>
            <person name="Islam M.M."/>
            <person name="Ahmed B."/>
            <person name="Halim A."/>
            <person name="Hossen Q.M.M."/>
            <person name="Hossain M.Z."/>
            <person name="Ahmed R."/>
            <person name="Khan M.M."/>
            <person name="Islam R."/>
            <person name="Rashid M.M."/>
            <person name="Khan S.A."/>
            <person name="Rahman M.S."/>
            <person name="Alam M."/>
            <person name="Yahiya A.S."/>
            <person name="Khan M.S."/>
            <person name="Azam M.S."/>
            <person name="Haque T."/>
            <person name="Lashkar M.Z.H."/>
            <person name="Akhand A.I."/>
            <person name="Morshed G."/>
            <person name="Roy S."/>
            <person name="Uddin K.S."/>
            <person name="Rabeya T."/>
            <person name="Hossain A.S."/>
            <person name="Chowdhury A."/>
            <person name="Snigdha A.R."/>
            <person name="Mortoza M.S."/>
            <person name="Matin S.A."/>
            <person name="Hoque S.M.E."/>
            <person name="Islam M.K."/>
            <person name="Roy D.K."/>
            <person name="Haider R."/>
            <person name="Moosa M.M."/>
            <person name="Elias S.M."/>
            <person name="Hasan A.M."/>
            <person name="Jahan S."/>
            <person name="Shafiuddin M."/>
            <person name="Mahmood N."/>
            <person name="Shommy N.S."/>
        </authorList>
    </citation>
    <scope>NUCLEOTIDE SEQUENCE [LARGE SCALE GENOMIC DNA]</scope>
    <source>
        <strain evidence="4">cv. O-4</strain>
    </source>
</reference>
<evidence type="ECO:0000313" key="3">
    <source>
        <dbReference type="EMBL" id="OMO60957.1"/>
    </source>
</evidence>
<feature type="transmembrane region" description="Helical" evidence="2">
    <location>
        <begin position="36"/>
        <end position="61"/>
    </location>
</feature>
<dbReference type="Proteomes" id="UP000187203">
    <property type="component" value="Unassembled WGS sequence"/>
</dbReference>
<dbReference type="STRING" id="93759.A0A1R3GSD4"/>
<dbReference type="EMBL" id="AWUE01021799">
    <property type="protein sequence ID" value="OMO60957.1"/>
    <property type="molecule type" value="Genomic_DNA"/>
</dbReference>
<gene>
    <name evidence="3" type="ORF">COLO4_33650</name>
</gene>
<dbReference type="InterPro" id="IPR051343">
    <property type="entry name" value="G-type_lectin_kinases/EP1-like"/>
</dbReference>
<name>A0A1R3GSD4_9ROSI</name>
<keyword evidence="4" id="KW-1185">Reference proteome</keyword>